<dbReference type="SUPFAM" id="SSF53474">
    <property type="entry name" value="alpha/beta-Hydrolases"/>
    <property type="match status" value="1"/>
</dbReference>
<name>A0ABP9KV54_9ACTN</name>
<dbReference type="EMBL" id="BAABKC010000073">
    <property type="protein sequence ID" value="GAA5066593.1"/>
    <property type="molecule type" value="Genomic_DNA"/>
</dbReference>
<comment type="caution">
    <text evidence="2">The sequence shown here is derived from an EMBL/GenBank/DDBJ whole genome shotgun (WGS) entry which is preliminary data.</text>
</comment>
<feature type="domain" description="DUF1023" evidence="1">
    <location>
        <begin position="322"/>
        <end position="498"/>
    </location>
</feature>
<dbReference type="InterPro" id="IPR010427">
    <property type="entry name" value="DUF1023"/>
</dbReference>
<protein>
    <recommendedName>
        <fullName evidence="1">DUF1023 domain-containing protein</fullName>
    </recommendedName>
</protein>
<keyword evidence="3" id="KW-1185">Reference proteome</keyword>
<organism evidence="2 3">
    <name type="scientific">Streptomyces similanensis</name>
    <dbReference type="NCBI Taxonomy" id="1274988"/>
    <lineage>
        <taxon>Bacteria</taxon>
        <taxon>Bacillati</taxon>
        <taxon>Actinomycetota</taxon>
        <taxon>Actinomycetes</taxon>
        <taxon>Kitasatosporales</taxon>
        <taxon>Streptomycetaceae</taxon>
        <taxon>Streptomyces</taxon>
    </lineage>
</organism>
<dbReference type="Proteomes" id="UP001500124">
    <property type="component" value="Unassembled WGS sequence"/>
</dbReference>
<evidence type="ECO:0000259" key="1">
    <source>
        <dbReference type="Pfam" id="PF06259"/>
    </source>
</evidence>
<accession>A0ABP9KV54</accession>
<evidence type="ECO:0000313" key="2">
    <source>
        <dbReference type="EMBL" id="GAA5066593.1"/>
    </source>
</evidence>
<evidence type="ECO:0000313" key="3">
    <source>
        <dbReference type="Proteomes" id="UP001500124"/>
    </source>
</evidence>
<proteinExistence type="predicted"/>
<gene>
    <name evidence="2" type="ORF">GCM10023336_48430</name>
</gene>
<dbReference type="Pfam" id="PF06259">
    <property type="entry name" value="Abhydrolase_8"/>
    <property type="match status" value="1"/>
</dbReference>
<dbReference type="InterPro" id="IPR029058">
    <property type="entry name" value="AB_hydrolase_fold"/>
</dbReference>
<reference evidence="3" key="1">
    <citation type="journal article" date="2019" name="Int. J. Syst. Evol. Microbiol.">
        <title>The Global Catalogue of Microorganisms (GCM) 10K type strain sequencing project: providing services to taxonomists for standard genome sequencing and annotation.</title>
        <authorList>
            <consortium name="The Broad Institute Genomics Platform"/>
            <consortium name="The Broad Institute Genome Sequencing Center for Infectious Disease"/>
            <person name="Wu L."/>
            <person name="Ma J."/>
        </authorList>
    </citation>
    <scope>NUCLEOTIDE SEQUENCE [LARGE SCALE GENOMIC DNA]</scope>
    <source>
        <strain evidence="3">JCM 18410</strain>
    </source>
</reference>
<sequence>MDLKKLQAINPSEYADAADGYRAISDMADAAKGRIDKQITKAMQQANEGEAANAARQQLTKLSQNFHYTQTECGLISGALTGFSSEIAAPRRRLLEALDDAKALSYTVHANGGVTYPAGGENEQTGEKIVGGTVTGFNGIYSRGPGPDMTGLRSPNPNRAKAQDIADRVAHAVQEAREIDDRYSTALGKLKAAPGLAVDTKMWADVASDVDAVSSAATPYLLDNIPMDKSPADITKWWNSLSDEQRDEYKRGFPELIGNLDGIQAVVRDEANRENIQTLIAKLEGQHDDDSQTKLDGLKGIQEKLLAGSDPPMYLLGIGDQGNGRAIVAYGNPDTAQNVSAYVPGLTARLDGDFPGGTMKRAQDTALTAREVSPHSSTSSIVWLGYDAPQLSARDFLSSRSVMFRDDAEAGAPDYNQFMAGISATHENGDPHITAIGHSYGSLTVGLAAQEKGGIPGADDIILVGSPGTGANSADQLNVGKGHVFVGAADHDIVTGLPSRGQVGSGVAGGILGSFAGAPEIGAAAGASAGDPDGDDLWFGKDPSSKAFGATRFAVSDGPTILEDHGKMKAHSNYFNPAKDQMSADNIARIVVGKSDEIVQEQPR</sequence>
<dbReference type="RefSeq" id="WP_345670230.1">
    <property type="nucleotide sequence ID" value="NZ_BAABKC010000073.1"/>
</dbReference>